<dbReference type="GO" id="GO:0003677">
    <property type="term" value="F:DNA binding"/>
    <property type="evidence" value="ECO:0007669"/>
    <property type="project" value="InterPro"/>
</dbReference>
<dbReference type="InterPro" id="IPR036864">
    <property type="entry name" value="Zn2-C6_fun-type_DNA-bd_sf"/>
</dbReference>
<reference evidence="10" key="2">
    <citation type="journal article" date="2015" name="J. Biotechnol.">
        <title>The structure of the Cyberlindnera jadinii genome and its relation to Candida utilis analyzed by the occurrence of single nucleotide polymorphisms.</title>
        <authorList>
            <person name="Rupp O."/>
            <person name="Brinkrolf K."/>
            <person name="Buerth C."/>
            <person name="Kunigo M."/>
            <person name="Schneider J."/>
            <person name="Jaenicke S."/>
            <person name="Goesmann A."/>
            <person name="Puehler A."/>
            <person name="Jaeger K.-E."/>
            <person name="Ernst J.F."/>
        </authorList>
    </citation>
    <scope>NUCLEOTIDE SEQUENCE [LARGE SCALE GENOMIC DNA]</scope>
    <source>
        <strain evidence="10">ATCC 18201 / CBS 1600 / BCRC 20928 / JCM 3617 / NBRC 0987 / NRRL Y-1542</strain>
    </source>
</reference>
<feature type="region of interest" description="Disordered" evidence="6">
    <location>
        <begin position="52"/>
        <end position="118"/>
    </location>
</feature>
<sequence length="950" mass="108438">MASNIAGQLRPSGKKSHACGPCRRLKRKCDLQIPCSTCKTGRNTRIGECLANPATPLNNAQERTAPNTSFGRLHVPPQDSVPSNAIPQAPPPQKLPKLDERPFPPFERAQSTSEIHHQGINEPLMPYTGQYAGYMHNSHGQPWSPVNHNEHVRTHQQNYHHQLHQRQQFQPPLQRQVSQPFPHMRHSFDASNAPQTVPIPISQTNINTSPRQGYNASSNKQVNVPGSLNTDHLSPSSTASTSIPSSTAAPDSANNQPQAHIDWQNKRLKALEVKNAQQRKEIALLTSRLKLEPTTNAQIPTPPNNERRRNSASNDFKKKYVKLLPSKTQTNFLVEFYLQNIDYIYHPIHHPSFKKSLESFWSRKDDVDIGWLATLLMVLGLAAIHLPKGLINISSEEIASSHQTWFDASRECIQYADALRSSPSEFNLYMLEWFSLCQLYFYATKRSEQLNDFLNAAIKHALDMGLDKDDKDNPNILQVEMKRRLWWDICGCDTYRALSLGKKPLIKSYKSTVPFPSNANDEDIDEDSIRILSMKHPTDNSFNIYRALMMKIMNGIFERKHQVSSKDMHNLELINDEIFRGLLEVDIELCQTNKSWFFELDKDGTLPYTLGSRIHFQHHMLHTCICIHRFRIYQNYLQDGIYAASEVARTTACSLFTVYRKLRMVYDLRNPLFLPQIHQSFTGSVIQSMMLLVCRELSRVEQASLYSDIDLMLSDLKILSDDVFILKPEILKESFKVLEALKKSINENLVELENDQKDIVSNVFGGKVITESYLKKCTVSFIVDQNDKNNAQSETDEEQETRESYNSRNQIGVLIDETVLEKSLPRFKTLESEKSGGIKPPSTHRRKKVILPPPTGNTPIIISEFEDTHKPSTVENAGVSNSSDRRQQDHEKQVINGNYTTYNPPEADATTRRETTPLNLLEGFWNEIGEEGIDELNNLYYNEFSGYKVL</sequence>
<feature type="coiled-coil region" evidence="5">
    <location>
        <begin position="261"/>
        <end position="288"/>
    </location>
</feature>
<dbReference type="GO" id="GO:0005634">
    <property type="term" value="C:nucleus"/>
    <property type="evidence" value="ECO:0007669"/>
    <property type="project" value="UniProtKB-SubCell"/>
</dbReference>
<feature type="compositionally biased region" description="Low complexity" evidence="6">
    <location>
        <begin position="234"/>
        <end position="253"/>
    </location>
</feature>
<evidence type="ECO:0000256" key="3">
    <source>
        <dbReference type="ARBA" id="ARBA00022833"/>
    </source>
</evidence>
<dbReference type="SUPFAM" id="SSF57701">
    <property type="entry name" value="Zn2/Cys6 DNA-binding domain"/>
    <property type="match status" value="1"/>
</dbReference>
<proteinExistence type="predicted"/>
<dbReference type="EMBL" id="KV453926">
    <property type="protein sequence ID" value="ODV75394.1"/>
    <property type="molecule type" value="Genomic_DNA"/>
</dbReference>
<feature type="region of interest" description="Disordered" evidence="6">
    <location>
        <begin position="184"/>
        <end position="257"/>
    </location>
</feature>
<gene>
    <name evidence="8" type="ORF">BN1211_2912</name>
    <name evidence="9" type="ORF">CYBJADRAFT_160817</name>
</gene>
<accession>A0A0H5C3Q0</accession>
<evidence type="ECO:0000256" key="4">
    <source>
        <dbReference type="ARBA" id="ARBA00023242"/>
    </source>
</evidence>
<comment type="subcellular location">
    <subcellularLocation>
        <location evidence="1">Nucleus</location>
    </subcellularLocation>
</comment>
<dbReference type="AlphaFoldDB" id="A0A0H5C3Q0"/>
<evidence type="ECO:0000313" key="11">
    <source>
        <dbReference type="Proteomes" id="UP000094389"/>
    </source>
</evidence>
<dbReference type="EMBL" id="CDQK01000003">
    <property type="protein sequence ID" value="CEP22536.1"/>
    <property type="molecule type" value="Genomic_DNA"/>
</dbReference>
<dbReference type="CDD" id="cd00067">
    <property type="entry name" value="GAL4"/>
    <property type="match status" value="1"/>
</dbReference>
<evidence type="ECO:0000259" key="7">
    <source>
        <dbReference type="PROSITE" id="PS50048"/>
    </source>
</evidence>
<dbReference type="InterPro" id="IPR007219">
    <property type="entry name" value="XnlR_reg_dom"/>
</dbReference>
<dbReference type="Proteomes" id="UP000094389">
    <property type="component" value="Unassembled WGS sequence"/>
</dbReference>
<dbReference type="OMA" id="MLHTCIC"/>
<protein>
    <recommendedName>
        <fullName evidence="7">Zn(2)-C6 fungal-type domain-containing protein</fullName>
    </recommendedName>
</protein>
<feature type="region of interest" description="Disordered" evidence="6">
    <location>
        <begin position="830"/>
        <end position="857"/>
    </location>
</feature>
<reference evidence="9 11" key="3">
    <citation type="journal article" date="2016" name="Proc. Natl. Acad. Sci. U.S.A.">
        <title>Comparative genomics of biotechnologically important yeasts.</title>
        <authorList>
            <person name="Riley R."/>
            <person name="Haridas S."/>
            <person name="Wolfe K.H."/>
            <person name="Lopes M.R."/>
            <person name="Hittinger C.T."/>
            <person name="Goeker M."/>
            <person name="Salamov A.A."/>
            <person name="Wisecaver J.H."/>
            <person name="Long T.M."/>
            <person name="Calvey C.H."/>
            <person name="Aerts A.L."/>
            <person name="Barry K.W."/>
            <person name="Choi C."/>
            <person name="Clum A."/>
            <person name="Coughlan A.Y."/>
            <person name="Deshpande S."/>
            <person name="Douglass A.P."/>
            <person name="Hanson S.J."/>
            <person name="Klenk H.-P."/>
            <person name="LaButti K.M."/>
            <person name="Lapidus A."/>
            <person name="Lindquist E.A."/>
            <person name="Lipzen A.M."/>
            <person name="Meier-Kolthoff J.P."/>
            <person name="Ohm R.A."/>
            <person name="Otillar R.P."/>
            <person name="Pangilinan J.L."/>
            <person name="Peng Y."/>
            <person name="Rokas A."/>
            <person name="Rosa C.A."/>
            <person name="Scheuner C."/>
            <person name="Sibirny A.A."/>
            <person name="Slot J.C."/>
            <person name="Stielow J.B."/>
            <person name="Sun H."/>
            <person name="Kurtzman C.P."/>
            <person name="Blackwell M."/>
            <person name="Grigoriev I.V."/>
            <person name="Jeffries T.W."/>
        </authorList>
    </citation>
    <scope>NUCLEOTIDE SEQUENCE [LARGE SCALE GENOMIC DNA]</scope>
    <source>
        <strain evidence="11">ATCC 18201 / CBS 1600 / BCRC 20928 / JCM 3617 / NBRC 0987 / NRRL Y-1542</strain>
        <strain evidence="9">NRRL Y-1542</strain>
    </source>
</reference>
<dbReference type="RefSeq" id="XP_020072433.1">
    <property type="nucleotide sequence ID" value="XM_020213560.1"/>
</dbReference>
<dbReference type="Pfam" id="PF00172">
    <property type="entry name" value="Zn_clus"/>
    <property type="match status" value="1"/>
</dbReference>
<accession>A0A1E4S790</accession>
<evidence type="ECO:0000313" key="8">
    <source>
        <dbReference type="EMBL" id="CEP22536.1"/>
    </source>
</evidence>
<evidence type="ECO:0000313" key="10">
    <source>
        <dbReference type="Proteomes" id="UP000038830"/>
    </source>
</evidence>
<dbReference type="GeneID" id="30987956"/>
<dbReference type="PANTHER" id="PTHR31001:SF76">
    <property type="entry name" value="ZN(2)-C6 FUNGAL-TYPE DOMAIN-CONTAINING PROTEIN"/>
    <property type="match status" value="1"/>
</dbReference>
<evidence type="ECO:0000256" key="1">
    <source>
        <dbReference type="ARBA" id="ARBA00004123"/>
    </source>
</evidence>
<dbReference type="Pfam" id="PF04082">
    <property type="entry name" value="Fungal_trans"/>
    <property type="match status" value="1"/>
</dbReference>
<evidence type="ECO:0000256" key="6">
    <source>
        <dbReference type="SAM" id="MobiDB-lite"/>
    </source>
</evidence>
<dbReference type="GO" id="GO:0008270">
    <property type="term" value="F:zinc ion binding"/>
    <property type="evidence" value="ECO:0007669"/>
    <property type="project" value="InterPro"/>
</dbReference>
<feature type="region of interest" description="Disordered" evidence="6">
    <location>
        <begin position="293"/>
        <end position="314"/>
    </location>
</feature>
<keyword evidence="11" id="KW-1185">Reference proteome</keyword>
<dbReference type="GO" id="GO:0000981">
    <property type="term" value="F:DNA-binding transcription factor activity, RNA polymerase II-specific"/>
    <property type="evidence" value="ECO:0007669"/>
    <property type="project" value="InterPro"/>
</dbReference>
<dbReference type="SMART" id="SM00906">
    <property type="entry name" value="Fungal_trans"/>
    <property type="match status" value="1"/>
</dbReference>
<organism evidence="8 10">
    <name type="scientific">Cyberlindnera jadinii (strain ATCC 18201 / CBS 1600 / BCRC 20928 / JCM 3617 / NBRC 0987 / NRRL Y-1542)</name>
    <name type="common">Torula yeast</name>
    <name type="synonym">Candida utilis</name>
    <dbReference type="NCBI Taxonomy" id="983966"/>
    <lineage>
        <taxon>Eukaryota</taxon>
        <taxon>Fungi</taxon>
        <taxon>Dikarya</taxon>
        <taxon>Ascomycota</taxon>
        <taxon>Saccharomycotina</taxon>
        <taxon>Saccharomycetes</taxon>
        <taxon>Phaffomycetales</taxon>
        <taxon>Phaffomycetaceae</taxon>
        <taxon>Cyberlindnera</taxon>
    </lineage>
</organism>
<evidence type="ECO:0000256" key="5">
    <source>
        <dbReference type="SAM" id="Coils"/>
    </source>
</evidence>
<feature type="domain" description="Zn(2)-C6 fungal-type" evidence="7">
    <location>
        <begin position="18"/>
        <end position="49"/>
    </location>
</feature>
<dbReference type="OrthoDB" id="5142537at2759"/>
<feature type="compositionally biased region" description="Polar residues" evidence="6">
    <location>
        <begin position="55"/>
        <end position="70"/>
    </location>
</feature>
<keyword evidence="2" id="KW-0479">Metal-binding</keyword>
<dbReference type="InterPro" id="IPR001138">
    <property type="entry name" value="Zn2Cys6_DnaBD"/>
</dbReference>
<feature type="compositionally biased region" description="Basic and acidic residues" evidence="6">
    <location>
        <begin position="883"/>
        <end position="893"/>
    </location>
</feature>
<feature type="compositionally biased region" description="Polar residues" evidence="6">
    <location>
        <begin position="873"/>
        <end position="882"/>
    </location>
</feature>
<keyword evidence="3" id="KW-0862">Zinc</keyword>
<feature type="region of interest" description="Disordered" evidence="6">
    <location>
        <begin position="871"/>
        <end position="915"/>
    </location>
</feature>
<reference evidence="8" key="1">
    <citation type="submission" date="2014-12" db="EMBL/GenBank/DDBJ databases">
        <authorList>
            <person name="Jaenicke S."/>
        </authorList>
    </citation>
    <scope>NUCLEOTIDE SEQUENCE [LARGE SCALE GENOMIC DNA]</scope>
    <source>
        <strain evidence="8">CBS1600</strain>
    </source>
</reference>
<dbReference type="PANTHER" id="PTHR31001">
    <property type="entry name" value="UNCHARACTERIZED TRANSCRIPTIONAL REGULATORY PROTEIN"/>
    <property type="match status" value="1"/>
</dbReference>
<keyword evidence="4" id="KW-0539">Nucleus</keyword>
<evidence type="ECO:0000256" key="2">
    <source>
        <dbReference type="ARBA" id="ARBA00022723"/>
    </source>
</evidence>
<feature type="compositionally biased region" description="Polar residues" evidence="6">
    <location>
        <begin position="189"/>
        <end position="233"/>
    </location>
</feature>
<dbReference type="STRING" id="983966.A0A0H5C3Q0"/>
<dbReference type="PROSITE" id="PS50048">
    <property type="entry name" value="ZN2_CY6_FUNGAL_2"/>
    <property type="match status" value="1"/>
</dbReference>
<dbReference type="GO" id="GO:0006351">
    <property type="term" value="P:DNA-templated transcription"/>
    <property type="evidence" value="ECO:0007669"/>
    <property type="project" value="InterPro"/>
</dbReference>
<dbReference type="CDD" id="cd12148">
    <property type="entry name" value="fungal_TF_MHR"/>
    <property type="match status" value="1"/>
</dbReference>
<name>A0A0H5C3Q0_CYBJN</name>
<dbReference type="InterPro" id="IPR050613">
    <property type="entry name" value="Sec_Metabolite_Reg"/>
</dbReference>
<dbReference type="Proteomes" id="UP000038830">
    <property type="component" value="Unassembled WGS sequence"/>
</dbReference>
<keyword evidence="5" id="KW-0175">Coiled coil</keyword>
<feature type="coiled-coil region" evidence="5">
    <location>
        <begin position="735"/>
        <end position="762"/>
    </location>
</feature>
<evidence type="ECO:0000313" key="9">
    <source>
        <dbReference type="EMBL" id="ODV75394.1"/>
    </source>
</evidence>